<evidence type="ECO:0000313" key="1">
    <source>
        <dbReference type="EMBL" id="KLU87245.1"/>
    </source>
</evidence>
<dbReference type="VEuPathDB" id="FungiDB:MAPG_06246"/>
<dbReference type="EMBL" id="GL876970">
    <property type="protein sequence ID" value="KLU87245.1"/>
    <property type="molecule type" value="Genomic_DNA"/>
</dbReference>
<organism evidence="2 3">
    <name type="scientific">Magnaporthiopsis poae (strain ATCC 64411 / 73-15)</name>
    <name type="common">Kentucky bluegrass fungus</name>
    <name type="synonym">Magnaporthe poae</name>
    <dbReference type="NCBI Taxonomy" id="644358"/>
    <lineage>
        <taxon>Eukaryota</taxon>
        <taxon>Fungi</taxon>
        <taxon>Dikarya</taxon>
        <taxon>Ascomycota</taxon>
        <taxon>Pezizomycotina</taxon>
        <taxon>Sordariomycetes</taxon>
        <taxon>Sordariomycetidae</taxon>
        <taxon>Magnaporthales</taxon>
        <taxon>Magnaporthaceae</taxon>
        <taxon>Magnaporthiopsis</taxon>
    </lineage>
</organism>
<evidence type="ECO:0000313" key="2">
    <source>
        <dbReference type="EnsemblFungi" id="MAPG_06246T0"/>
    </source>
</evidence>
<dbReference type="eggNOG" id="ENOG502SRFT">
    <property type="taxonomic scope" value="Eukaryota"/>
</dbReference>
<dbReference type="EMBL" id="ADBL01001499">
    <property type="status" value="NOT_ANNOTATED_CDS"/>
    <property type="molecule type" value="Genomic_DNA"/>
</dbReference>
<reference evidence="2" key="5">
    <citation type="submission" date="2015-06" db="UniProtKB">
        <authorList>
            <consortium name="EnsemblFungi"/>
        </authorList>
    </citation>
    <scope>IDENTIFICATION</scope>
    <source>
        <strain evidence="2">ATCC 64411</strain>
    </source>
</reference>
<keyword evidence="3" id="KW-1185">Reference proteome</keyword>
<sequence length="167" mass="19292">MVKSNAVYFHGGRRVDPLTLYPPTDEQFQALMDFLRFPAGHGGSSAANECPLPIRASAWNRPRWDPYFAMKDHHIFRDRRERVLHEVNKSNSMWSYMHWPELYDSDFIRLQEINYWYGWSVDEEGVKAAKERIKQVAPTSPQWRHAQALLKEDGEAAADDADAGPAS</sequence>
<accession>A0A0C4E1I5</accession>
<name>A0A0C4E1I5_MAGP6</name>
<dbReference type="AlphaFoldDB" id="A0A0C4E1I5"/>
<protein>
    <submittedName>
        <fullName evidence="1 2">Uncharacterized protein</fullName>
    </submittedName>
</protein>
<reference evidence="2" key="4">
    <citation type="journal article" date="2015" name="G3 (Bethesda)">
        <title>Genome sequences of three phytopathogenic species of the Magnaporthaceae family of fungi.</title>
        <authorList>
            <person name="Okagaki L.H."/>
            <person name="Nunes C.C."/>
            <person name="Sailsbery J."/>
            <person name="Clay B."/>
            <person name="Brown D."/>
            <person name="John T."/>
            <person name="Oh Y."/>
            <person name="Young N."/>
            <person name="Fitzgerald M."/>
            <person name="Haas B.J."/>
            <person name="Zeng Q."/>
            <person name="Young S."/>
            <person name="Adiconis X."/>
            <person name="Fan L."/>
            <person name="Levin J.Z."/>
            <person name="Mitchell T.K."/>
            <person name="Okubara P.A."/>
            <person name="Farman M.L."/>
            <person name="Kohn L.M."/>
            <person name="Birren B."/>
            <person name="Ma L.-J."/>
            <person name="Dean R.A."/>
        </authorList>
    </citation>
    <scope>NUCLEOTIDE SEQUENCE</scope>
    <source>
        <strain evidence="2">ATCC 64411 / 73-15</strain>
    </source>
</reference>
<dbReference type="EnsemblFungi" id="MAPG_06246T0">
    <property type="protein sequence ID" value="MAPG_06246T0"/>
    <property type="gene ID" value="MAPG_06246"/>
</dbReference>
<evidence type="ECO:0000313" key="3">
    <source>
        <dbReference type="Proteomes" id="UP000011715"/>
    </source>
</evidence>
<dbReference type="Proteomes" id="UP000011715">
    <property type="component" value="Unassembled WGS sequence"/>
</dbReference>
<reference evidence="1" key="1">
    <citation type="submission" date="2010-05" db="EMBL/GenBank/DDBJ databases">
        <title>The Genome Sequence of Magnaporthe poae strain ATCC 64411.</title>
        <authorList>
            <consortium name="The Broad Institute Genome Sequencing Platform"/>
            <consortium name="Broad Institute Genome Sequencing Center for Infectious Disease"/>
            <person name="Ma L.-J."/>
            <person name="Dead R."/>
            <person name="Young S."/>
            <person name="Zeng Q."/>
            <person name="Koehrsen M."/>
            <person name="Alvarado L."/>
            <person name="Berlin A."/>
            <person name="Chapman S.B."/>
            <person name="Chen Z."/>
            <person name="Freedman E."/>
            <person name="Gellesch M."/>
            <person name="Goldberg J."/>
            <person name="Griggs A."/>
            <person name="Gujja S."/>
            <person name="Heilman E.R."/>
            <person name="Heiman D."/>
            <person name="Hepburn T."/>
            <person name="Howarth C."/>
            <person name="Jen D."/>
            <person name="Larson L."/>
            <person name="Mehta T."/>
            <person name="Neiman D."/>
            <person name="Pearson M."/>
            <person name="Roberts A."/>
            <person name="Saif S."/>
            <person name="Shea T."/>
            <person name="Shenoy N."/>
            <person name="Sisk P."/>
            <person name="Stolte C."/>
            <person name="Sykes S."/>
            <person name="Walk T."/>
            <person name="White J."/>
            <person name="Yandava C."/>
            <person name="Haas B."/>
            <person name="Nusbaum C."/>
            <person name="Birren B."/>
        </authorList>
    </citation>
    <scope>NUCLEOTIDE SEQUENCE</scope>
    <source>
        <strain evidence="1">ATCC 64411</strain>
    </source>
</reference>
<dbReference type="STRING" id="644358.A0A0C4E1I5"/>
<gene>
    <name evidence="1" type="ORF">MAPG_06246</name>
</gene>
<dbReference type="OrthoDB" id="5346581at2759"/>
<proteinExistence type="predicted"/>
<reference evidence="1" key="3">
    <citation type="submission" date="2011-03" db="EMBL/GenBank/DDBJ databases">
        <title>Annotation of Magnaporthe poae ATCC 64411.</title>
        <authorList>
            <person name="Ma L.-J."/>
            <person name="Dead R."/>
            <person name="Young S.K."/>
            <person name="Zeng Q."/>
            <person name="Gargeya S."/>
            <person name="Fitzgerald M."/>
            <person name="Haas B."/>
            <person name="Abouelleil A."/>
            <person name="Alvarado L."/>
            <person name="Arachchi H.M."/>
            <person name="Berlin A."/>
            <person name="Brown A."/>
            <person name="Chapman S.B."/>
            <person name="Chen Z."/>
            <person name="Dunbar C."/>
            <person name="Freedman E."/>
            <person name="Gearin G."/>
            <person name="Gellesch M."/>
            <person name="Goldberg J."/>
            <person name="Griggs A."/>
            <person name="Gujja S."/>
            <person name="Heiman D."/>
            <person name="Howarth C."/>
            <person name="Larson L."/>
            <person name="Lui A."/>
            <person name="MacDonald P.J.P."/>
            <person name="Mehta T."/>
            <person name="Montmayeur A."/>
            <person name="Murphy C."/>
            <person name="Neiman D."/>
            <person name="Pearson M."/>
            <person name="Priest M."/>
            <person name="Roberts A."/>
            <person name="Saif S."/>
            <person name="Shea T."/>
            <person name="Shenoy N."/>
            <person name="Sisk P."/>
            <person name="Stolte C."/>
            <person name="Sykes S."/>
            <person name="Yandava C."/>
            <person name="Wortman J."/>
            <person name="Nusbaum C."/>
            <person name="Birren B."/>
        </authorList>
    </citation>
    <scope>NUCLEOTIDE SEQUENCE</scope>
    <source>
        <strain evidence="1">ATCC 64411</strain>
    </source>
</reference>
<reference evidence="3" key="2">
    <citation type="submission" date="2010-05" db="EMBL/GenBank/DDBJ databases">
        <title>The genome sequence of Magnaporthe poae strain ATCC 64411.</title>
        <authorList>
            <person name="Ma L.-J."/>
            <person name="Dead R."/>
            <person name="Young S."/>
            <person name="Zeng Q."/>
            <person name="Koehrsen M."/>
            <person name="Alvarado L."/>
            <person name="Berlin A."/>
            <person name="Chapman S.B."/>
            <person name="Chen Z."/>
            <person name="Freedman E."/>
            <person name="Gellesch M."/>
            <person name="Goldberg J."/>
            <person name="Griggs A."/>
            <person name="Gujja S."/>
            <person name="Heilman E.R."/>
            <person name="Heiman D."/>
            <person name="Hepburn T."/>
            <person name="Howarth C."/>
            <person name="Jen D."/>
            <person name="Larson L."/>
            <person name="Mehta T."/>
            <person name="Neiman D."/>
            <person name="Pearson M."/>
            <person name="Roberts A."/>
            <person name="Saif S."/>
            <person name="Shea T."/>
            <person name="Shenoy N."/>
            <person name="Sisk P."/>
            <person name="Stolte C."/>
            <person name="Sykes S."/>
            <person name="Walk T."/>
            <person name="White J."/>
            <person name="Yandava C."/>
            <person name="Haas B."/>
            <person name="Nusbaum C."/>
            <person name="Birren B."/>
        </authorList>
    </citation>
    <scope>NUCLEOTIDE SEQUENCE [LARGE SCALE GENOMIC DNA]</scope>
    <source>
        <strain evidence="3">ATCC 64411 / 73-15</strain>
    </source>
</reference>